<accession>A0ABD3K2N3</accession>
<evidence type="ECO:0000256" key="1">
    <source>
        <dbReference type="ARBA" id="ARBA00009861"/>
    </source>
</evidence>
<evidence type="ECO:0000313" key="3">
    <source>
        <dbReference type="Proteomes" id="UP001634007"/>
    </source>
</evidence>
<protein>
    <recommendedName>
        <fullName evidence="4">Omega-hydroxypalmitate O-feruloyl transferase</fullName>
    </recommendedName>
</protein>
<keyword evidence="3" id="KW-1185">Reference proteome</keyword>
<dbReference type="InterPro" id="IPR023213">
    <property type="entry name" value="CAT-like_dom_sf"/>
</dbReference>
<dbReference type="Gene3D" id="3.30.559.10">
    <property type="entry name" value="Chloramphenicol acetyltransferase-like domain"/>
    <property type="match status" value="2"/>
</dbReference>
<dbReference type="PANTHER" id="PTHR31642">
    <property type="entry name" value="TRICHOTHECENE 3-O-ACETYLTRANSFERASE"/>
    <property type="match status" value="1"/>
</dbReference>
<dbReference type="EMBL" id="JBJKBG010000007">
    <property type="protein sequence ID" value="KAL3732623.1"/>
    <property type="molecule type" value="Genomic_DNA"/>
</dbReference>
<sequence length="419" mass="46961">MPEHSSLMENYYSNGQVLQLGIKLGEPILISPAEETKRELYFLSNRDNVLSNGKGNEQAGEVIKNLAKVFVRYYPLAGRLIISPAGRLMVGCNGEGVAFVVAEANCALSELGDMTKPDTERLGKLAFDILVTKFKCGEFSLGLCMNHCMFDRIAAMEFVNSWAETARGLALSIPPFLDRTILKSRNPPKVEYPHQELAEIKDRSNSVDLYKNNELLYNSFCLDADKIEKLKAKAIGDGVLKKWTTFGTLSSFVWIAESKHSVCCLTNKPNCYLLSTWYFGNGIMSAHLIRWAGEIVEKPLSFTVGLIQDEIKMVTESYVRSAIDYFEIKRTQPSLACTVLMRTWSGLSFHKIDFGWGEPLMSGPVNLPEKEVMLFLSDGKDQKGISLVLGLPAPAMKIFQEEMIQTPSLFSAFYLRFMM</sequence>
<dbReference type="Pfam" id="PF02458">
    <property type="entry name" value="Transferase"/>
    <property type="match status" value="1"/>
</dbReference>
<name>A0ABD3K2N3_EUCGL</name>
<evidence type="ECO:0000313" key="2">
    <source>
        <dbReference type="EMBL" id="KAL3732623.1"/>
    </source>
</evidence>
<proteinExistence type="inferred from homology"/>
<comment type="similarity">
    <text evidence="1">Belongs to the plant acyltransferase family.</text>
</comment>
<gene>
    <name evidence="2" type="ORF">ACJRO7_029292</name>
</gene>
<dbReference type="AlphaFoldDB" id="A0ABD3K2N3"/>
<dbReference type="Proteomes" id="UP001634007">
    <property type="component" value="Unassembled WGS sequence"/>
</dbReference>
<dbReference type="InterPro" id="IPR050317">
    <property type="entry name" value="Plant_Fungal_Acyltransferase"/>
</dbReference>
<comment type="caution">
    <text evidence="2">The sequence shown here is derived from an EMBL/GenBank/DDBJ whole genome shotgun (WGS) entry which is preliminary data.</text>
</comment>
<reference evidence="2 3" key="1">
    <citation type="submission" date="2024-11" db="EMBL/GenBank/DDBJ databases">
        <title>Chromosome-level genome assembly of Eucalyptus globulus Labill. provides insights into its genome evolution.</title>
        <authorList>
            <person name="Li X."/>
        </authorList>
    </citation>
    <scope>NUCLEOTIDE SEQUENCE [LARGE SCALE GENOMIC DNA]</scope>
    <source>
        <strain evidence="2">CL2024</strain>
        <tissue evidence="2">Fresh tender leaves</tissue>
    </source>
</reference>
<organism evidence="2 3">
    <name type="scientific">Eucalyptus globulus</name>
    <name type="common">Tasmanian blue gum</name>
    <dbReference type="NCBI Taxonomy" id="34317"/>
    <lineage>
        <taxon>Eukaryota</taxon>
        <taxon>Viridiplantae</taxon>
        <taxon>Streptophyta</taxon>
        <taxon>Embryophyta</taxon>
        <taxon>Tracheophyta</taxon>
        <taxon>Spermatophyta</taxon>
        <taxon>Magnoliopsida</taxon>
        <taxon>eudicotyledons</taxon>
        <taxon>Gunneridae</taxon>
        <taxon>Pentapetalae</taxon>
        <taxon>rosids</taxon>
        <taxon>malvids</taxon>
        <taxon>Myrtales</taxon>
        <taxon>Myrtaceae</taxon>
        <taxon>Myrtoideae</taxon>
        <taxon>Eucalypteae</taxon>
        <taxon>Eucalyptus</taxon>
    </lineage>
</organism>
<dbReference type="PANTHER" id="PTHR31642:SF318">
    <property type="entry name" value="OMEGA-HYDROXYPALMITATE O-FERULOYL TRANSFERASE"/>
    <property type="match status" value="1"/>
</dbReference>
<evidence type="ECO:0008006" key="4">
    <source>
        <dbReference type="Google" id="ProtNLM"/>
    </source>
</evidence>